<evidence type="ECO:0000256" key="1">
    <source>
        <dbReference type="ARBA" id="ARBA00022723"/>
    </source>
</evidence>
<dbReference type="Proteomes" id="UP001179952">
    <property type="component" value="Unassembled WGS sequence"/>
</dbReference>
<dbReference type="Gene3D" id="3.90.180.10">
    <property type="entry name" value="Medium-chain alcohol dehydrogenases, catalytic domain"/>
    <property type="match status" value="1"/>
</dbReference>
<dbReference type="PANTHER" id="PTHR42683">
    <property type="entry name" value="ALDEHYDE REDUCTASE"/>
    <property type="match status" value="1"/>
</dbReference>
<dbReference type="AlphaFoldDB" id="A0AAV9BHM2"/>
<comment type="caution">
    <text evidence="4">The sequence shown here is derived from an EMBL/GenBank/DDBJ whole genome shotgun (WGS) entry which is preliminary data.</text>
</comment>
<dbReference type="EMBL" id="JAUJYN010000003">
    <property type="protein sequence ID" value="KAK1275950.1"/>
    <property type="molecule type" value="Genomic_DNA"/>
</dbReference>
<evidence type="ECO:0000256" key="2">
    <source>
        <dbReference type="ARBA" id="ARBA00022833"/>
    </source>
</evidence>
<keyword evidence="5" id="KW-1185">Reference proteome</keyword>
<dbReference type="GO" id="GO:0016616">
    <property type="term" value="F:oxidoreductase activity, acting on the CH-OH group of donors, NAD or NADP as acceptor"/>
    <property type="evidence" value="ECO:0007669"/>
    <property type="project" value="InterPro"/>
</dbReference>
<organism evidence="4 5">
    <name type="scientific">Acorus gramineus</name>
    <name type="common">Dwarf sweet flag</name>
    <dbReference type="NCBI Taxonomy" id="55184"/>
    <lineage>
        <taxon>Eukaryota</taxon>
        <taxon>Viridiplantae</taxon>
        <taxon>Streptophyta</taxon>
        <taxon>Embryophyta</taxon>
        <taxon>Tracheophyta</taxon>
        <taxon>Spermatophyta</taxon>
        <taxon>Magnoliopsida</taxon>
        <taxon>Liliopsida</taxon>
        <taxon>Acoraceae</taxon>
        <taxon>Acorus</taxon>
    </lineage>
</organism>
<evidence type="ECO:0000313" key="4">
    <source>
        <dbReference type="EMBL" id="KAK1275950.1"/>
    </source>
</evidence>
<reference evidence="4" key="1">
    <citation type="journal article" date="2023" name="Nat. Commun.">
        <title>Diploid and tetraploid genomes of Acorus and the evolution of monocots.</title>
        <authorList>
            <person name="Ma L."/>
            <person name="Liu K.W."/>
            <person name="Li Z."/>
            <person name="Hsiao Y.Y."/>
            <person name="Qi Y."/>
            <person name="Fu T."/>
            <person name="Tang G.D."/>
            <person name="Zhang D."/>
            <person name="Sun W.H."/>
            <person name="Liu D.K."/>
            <person name="Li Y."/>
            <person name="Chen G.Z."/>
            <person name="Liu X.D."/>
            <person name="Liao X.Y."/>
            <person name="Jiang Y.T."/>
            <person name="Yu X."/>
            <person name="Hao Y."/>
            <person name="Huang J."/>
            <person name="Zhao X.W."/>
            <person name="Ke S."/>
            <person name="Chen Y.Y."/>
            <person name="Wu W.L."/>
            <person name="Hsu J.L."/>
            <person name="Lin Y.F."/>
            <person name="Huang M.D."/>
            <person name="Li C.Y."/>
            <person name="Huang L."/>
            <person name="Wang Z.W."/>
            <person name="Zhao X."/>
            <person name="Zhong W.Y."/>
            <person name="Peng D.H."/>
            <person name="Ahmad S."/>
            <person name="Lan S."/>
            <person name="Zhang J.S."/>
            <person name="Tsai W.C."/>
            <person name="Van de Peer Y."/>
            <person name="Liu Z.J."/>
        </authorList>
    </citation>
    <scope>NUCLEOTIDE SEQUENCE</scope>
    <source>
        <strain evidence="4">SCP</strain>
    </source>
</reference>
<accession>A0AAV9BHM2</accession>
<protein>
    <submittedName>
        <fullName evidence="4">Cinnamyl alcohol dehydrogenase 9</fullName>
    </submittedName>
</protein>
<dbReference type="InterPro" id="IPR011032">
    <property type="entry name" value="GroES-like_sf"/>
</dbReference>
<dbReference type="GO" id="GO:0046872">
    <property type="term" value="F:metal ion binding"/>
    <property type="evidence" value="ECO:0007669"/>
    <property type="project" value="UniProtKB-KW"/>
</dbReference>
<keyword evidence="3" id="KW-0560">Oxidoreductase</keyword>
<keyword evidence="2" id="KW-0862">Zinc</keyword>
<dbReference type="SUPFAM" id="SSF50129">
    <property type="entry name" value="GroES-like"/>
    <property type="match status" value="1"/>
</dbReference>
<proteinExistence type="predicted"/>
<sequence>MSKNPETEHPKSAFGWAAKDSSGILSPFKFSRRATGDNDVALKILYCGVCHSDLHTIKNEWGFSFYPVVPG</sequence>
<name>A0AAV9BHM2_ACOGR</name>
<evidence type="ECO:0000256" key="3">
    <source>
        <dbReference type="ARBA" id="ARBA00023002"/>
    </source>
</evidence>
<evidence type="ECO:0000313" key="5">
    <source>
        <dbReference type="Proteomes" id="UP001179952"/>
    </source>
</evidence>
<dbReference type="InterPro" id="IPR047109">
    <property type="entry name" value="CAD-like"/>
</dbReference>
<keyword evidence="1" id="KW-0479">Metal-binding</keyword>
<gene>
    <name evidence="4" type="ORF">QJS04_geneDACA005754</name>
</gene>
<reference evidence="4" key="2">
    <citation type="submission" date="2023-06" db="EMBL/GenBank/DDBJ databases">
        <authorList>
            <person name="Ma L."/>
            <person name="Liu K.-W."/>
            <person name="Li Z."/>
            <person name="Hsiao Y.-Y."/>
            <person name="Qi Y."/>
            <person name="Fu T."/>
            <person name="Tang G."/>
            <person name="Zhang D."/>
            <person name="Sun W.-H."/>
            <person name="Liu D.-K."/>
            <person name="Li Y."/>
            <person name="Chen G.-Z."/>
            <person name="Liu X.-D."/>
            <person name="Liao X.-Y."/>
            <person name="Jiang Y.-T."/>
            <person name="Yu X."/>
            <person name="Hao Y."/>
            <person name="Huang J."/>
            <person name="Zhao X.-W."/>
            <person name="Ke S."/>
            <person name="Chen Y.-Y."/>
            <person name="Wu W.-L."/>
            <person name="Hsu J.-L."/>
            <person name="Lin Y.-F."/>
            <person name="Huang M.-D."/>
            <person name="Li C.-Y."/>
            <person name="Huang L."/>
            <person name="Wang Z.-W."/>
            <person name="Zhao X."/>
            <person name="Zhong W.-Y."/>
            <person name="Peng D.-H."/>
            <person name="Ahmad S."/>
            <person name="Lan S."/>
            <person name="Zhang J.-S."/>
            <person name="Tsai W.-C."/>
            <person name="Van De Peer Y."/>
            <person name="Liu Z.-J."/>
        </authorList>
    </citation>
    <scope>NUCLEOTIDE SEQUENCE</scope>
    <source>
        <strain evidence="4">SCP</strain>
        <tissue evidence="4">Leaves</tissue>
    </source>
</reference>